<evidence type="ECO:0000256" key="9">
    <source>
        <dbReference type="ARBA" id="ARBA00022692"/>
    </source>
</evidence>
<dbReference type="OrthoDB" id="1483400at2759"/>
<sequence>MLSDAITDLPTKTHVVYLILSIVGIAWYIILWSIGLLGCISARRRYRLRPRSPLATVSPSSAPGVSILRPLKGLDTNLYENLESTFTQEYPNYEIILSVAEENDQALPVVRDLIAKYPRRDAKVVIGEEVVGVNPKVNNLIRPYRQAVHDILWVLDSNITVAPGTLGRSVDALVGPPSSSAVSPPSRRIALVHHVPYAVATEPALGARLEEAFLNTNHAKMYIAINTVAVDSCVVGKSNLYRRSDVDRVNGSLKAISPSISADGSLDATDDRGLAAFGRFLAEDNMIAGALWHELGLRHDLSCDVARNAIGKMSFADYVWRRVRWIRVRKHMVLGATLVEPFTESVVVGLITATCLHYLFHVPRWLFLIVHFGAWLPVDLDVYESLAGHPVPESSKWAFIAAWFMRECLALPIWTLGMVGSEVDWRGRTYRVLRNGEVERADDRQRRSVSWLPWFGKGNQEGHYERLDAADNGQ</sequence>
<dbReference type="Pfam" id="PF13506">
    <property type="entry name" value="Glyco_transf_21"/>
    <property type="match status" value="1"/>
</dbReference>
<organism evidence="16 17">
    <name type="scientific">Heliocybe sulcata</name>
    <dbReference type="NCBI Taxonomy" id="5364"/>
    <lineage>
        <taxon>Eukaryota</taxon>
        <taxon>Fungi</taxon>
        <taxon>Dikarya</taxon>
        <taxon>Basidiomycota</taxon>
        <taxon>Agaricomycotina</taxon>
        <taxon>Agaricomycetes</taxon>
        <taxon>Gloeophyllales</taxon>
        <taxon>Gloeophyllaceae</taxon>
        <taxon>Heliocybe</taxon>
    </lineage>
</organism>
<dbReference type="PANTHER" id="PTHR12726:SF0">
    <property type="entry name" value="CERAMIDE GLUCOSYLTRANSFERASE"/>
    <property type="match status" value="1"/>
</dbReference>
<evidence type="ECO:0000256" key="15">
    <source>
        <dbReference type="SAM" id="Phobius"/>
    </source>
</evidence>
<reference evidence="16 17" key="1">
    <citation type="journal article" date="2019" name="Nat. Ecol. Evol.">
        <title>Megaphylogeny resolves global patterns of mushroom evolution.</title>
        <authorList>
            <person name="Varga T."/>
            <person name="Krizsan K."/>
            <person name="Foldi C."/>
            <person name="Dima B."/>
            <person name="Sanchez-Garcia M."/>
            <person name="Sanchez-Ramirez S."/>
            <person name="Szollosi G.J."/>
            <person name="Szarkandi J.G."/>
            <person name="Papp V."/>
            <person name="Albert L."/>
            <person name="Andreopoulos W."/>
            <person name="Angelini C."/>
            <person name="Antonin V."/>
            <person name="Barry K.W."/>
            <person name="Bougher N.L."/>
            <person name="Buchanan P."/>
            <person name="Buyck B."/>
            <person name="Bense V."/>
            <person name="Catcheside P."/>
            <person name="Chovatia M."/>
            <person name="Cooper J."/>
            <person name="Damon W."/>
            <person name="Desjardin D."/>
            <person name="Finy P."/>
            <person name="Geml J."/>
            <person name="Haridas S."/>
            <person name="Hughes K."/>
            <person name="Justo A."/>
            <person name="Karasinski D."/>
            <person name="Kautmanova I."/>
            <person name="Kiss B."/>
            <person name="Kocsube S."/>
            <person name="Kotiranta H."/>
            <person name="LaButti K.M."/>
            <person name="Lechner B.E."/>
            <person name="Liimatainen K."/>
            <person name="Lipzen A."/>
            <person name="Lukacs Z."/>
            <person name="Mihaltcheva S."/>
            <person name="Morgado L.N."/>
            <person name="Niskanen T."/>
            <person name="Noordeloos M.E."/>
            <person name="Ohm R.A."/>
            <person name="Ortiz-Santana B."/>
            <person name="Ovrebo C."/>
            <person name="Racz N."/>
            <person name="Riley R."/>
            <person name="Savchenko A."/>
            <person name="Shiryaev A."/>
            <person name="Soop K."/>
            <person name="Spirin V."/>
            <person name="Szebenyi C."/>
            <person name="Tomsovsky M."/>
            <person name="Tulloss R.E."/>
            <person name="Uehling J."/>
            <person name="Grigoriev I.V."/>
            <person name="Vagvolgyi C."/>
            <person name="Papp T."/>
            <person name="Martin F.M."/>
            <person name="Miettinen O."/>
            <person name="Hibbett D.S."/>
            <person name="Nagy L.G."/>
        </authorList>
    </citation>
    <scope>NUCLEOTIDE SEQUENCE [LARGE SCALE GENOMIC DNA]</scope>
    <source>
        <strain evidence="16 17">OMC1185</strain>
    </source>
</reference>
<name>A0A5C3NGT1_9AGAM</name>
<keyword evidence="11 15" id="KW-0472">Membrane</keyword>
<comment type="subcellular location">
    <subcellularLocation>
        <location evidence="1">Membrane</location>
        <topology evidence="1">Multi-pass membrane protein</topology>
    </subcellularLocation>
</comment>
<evidence type="ECO:0000256" key="7">
    <source>
        <dbReference type="ARBA" id="ARBA00022676"/>
    </source>
</evidence>
<dbReference type="AlphaFoldDB" id="A0A5C3NGT1"/>
<dbReference type="InterPro" id="IPR025993">
    <property type="entry name" value="Ceramide_glucosylTrfase"/>
</dbReference>
<evidence type="ECO:0000313" key="16">
    <source>
        <dbReference type="EMBL" id="TFK56550.1"/>
    </source>
</evidence>
<comment type="similarity">
    <text evidence="4">Belongs to the glycosyltransferase 2 family.</text>
</comment>
<evidence type="ECO:0000256" key="13">
    <source>
        <dbReference type="ARBA" id="ARBA00031543"/>
    </source>
</evidence>
<evidence type="ECO:0000256" key="4">
    <source>
        <dbReference type="ARBA" id="ARBA00006739"/>
    </source>
</evidence>
<evidence type="ECO:0000256" key="11">
    <source>
        <dbReference type="ARBA" id="ARBA00023136"/>
    </source>
</evidence>
<dbReference type="GO" id="GO:0008120">
    <property type="term" value="F:ceramide glucosyltransferase activity"/>
    <property type="evidence" value="ECO:0007669"/>
    <property type="project" value="UniProtKB-EC"/>
</dbReference>
<keyword evidence="8 16" id="KW-0808">Transferase</keyword>
<evidence type="ECO:0000256" key="5">
    <source>
        <dbReference type="ARBA" id="ARBA00012699"/>
    </source>
</evidence>
<keyword evidence="9 15" id="KW-0812">Transmembrane</keyword>
<evidence type="ECO:0000256" key="8">
    <source>
        <dbReference type="ARBA" id="ARBA00022679"/>
    </source>
</evidence>
<evidence type="ECO:0000256" key="10">
    <source>
        <dbReference type="ARBA" id="ARBA00022989"/>
    </source>
</evidence>
<dbReference type="GO" id="GO:0016020">
    <property type="term" value="C:membrane"/>
    <property type="evidence" value="ECO:0007669"/>
    <property type="project" value="UniProtKB-SubCell"/>
</dbReference>
<evidence type="ECO:0000256" key="1">
    <source>
        <dbReference type="ARBA" id="ARBA00004141"/>
    </source>
</evidence>
<evidence type="ECO:0000256" key="6">
    <source>
        <dbReference type="ARBA" id="ARBA00019988"/>
    </source>
</evidence>
<dbReference type="Proteomes" id="UP000305948">
    <property type="component" value="Unassembled WGS sequence"/>
</dbReference>
<dbReference type="PANTHER" id="PTHR12726">
    <property type="entry name" value="CERAMIDE GLUCOSYLTRANSFERASE"/>
    <property type="match status" value="1"/>
</dbReference>
<dbReference type="SUPFAM" id="SSF53448">
    <property type="entry name" value="Nucleotide-diphospho-sugar transferases"/>
    <property type="match status" value="1"/>
</dbReference>
<keyword evidence="7" id="KW-0328">Glycosyltransferase</keyword>
<protein>
    <recommendedName>
        <fullName evidence="6">Ceramide glucosyltransferase</fullName>
        <ecNumber evidence="5">2.4.1.80</ecNumber>
    </recommendedName>
    <alternativeName>
        <fullName evidence="13">Glucosylceramide synthase</fullName>
    </alternativeName>
    <alternativeName>
        <fullName evidence="14">UDP-glucose ceramide glucosyltransferase</fullName>
    </alternativeName>
    <alternativeName>
        <fullName evidence="12">UDP-glucose:N-acylsphingosine D-glucosyltransferase</fullName>
    </alternativeName>
</protein>
<evidence type="ECO:0000256" key="3">
    <source>
        <dbReference type="ARBA" id="ARBA00004991"/>
    </source>
</evidence>
<accession>A0A5C3NGT1</accession>
<dbReference type="UniPathway" id="UPA00222"/>
<comment type="pathway">
    <text evidence="2">Lipid metabolism; sphingolipid metabolism.</text>
</comment>
<dbReference type="Gene3D" id="3.90.550.10">
    <property type="entry name" value="Spore Coat Polysaccharide Biosynthesis Protein SpsA, Chain A"/>
    <property type="match status" value="1"/>
</dbReference>
<keyword evidence="17" id="KW-1185">Reference proteome</keyword>
<dbReference type="STRING" id="5364.A0A5C3NGT1"/>
<keyword evidence="10 15" id="KW-1133">Transmembrane helix</keyword>
<dbReference type="EMBL" id="ML213503">
    <property type="protein sequence ID" value="TFK56550.1"/>
    <property type="molecule type" value="Genomic_DNA"/>
</dbReference>
<gene>
    <name evidence="16" type="ORF">OE88DRAFT_1619888</name>
</gene>
<dbReference type="GO" id="GO:0006679">
    <property type="term" value="P:glucosylceramide biosynthetic process"/>
    <property type="evidence" value="ECO:0007669"/>
    <property type="project" value="TreeGrafter"/>
</dbReference>
<evidence type="ECO:0000256" key="2">
    <source>
        <dbReference type="ARBA" id="ARBA00004760"/>
    </source>
</evidence>
<evidence type="ECO:0000256" key="12">
    <source>
        <dbReference type="ARBA" id="ARBA00031017"/>
    </source>
</evidence>
<comment type="pathway">
    <text evidence="3">Sphingolipid metabolism.</text>
</comment>
<evidence type="ECO:0000256" key="14">
    <source>
        <dbReference type="ARBA" id="ARBA00032575"/>
    </source>
</evidence>
<dbReference type="EC" id="2.4.1.80" evidence="5"/>
<proteinExistence type="inferred from homology"/>
<feature type="transmembrane region" description="Helical" evidence="15">
    <location>
        <begin position="15"/>
        <end position="42"/>
    </location>
</feature>
<feature type="transmembrane region" description="Helical" evidence="15">
    <location>
        <begin position="332"/>
        <end position="360"/>
    </location>
</feature>
<evidence type="ECO:0000313" key="17">
    <source>
        <dbReference type="Proteomes" id="UP000305948"/>
    </source>
</evidence>
<dbReference type="InterPro" id="IPR029044">
    <property type="entry name" value="Nucleotide-diphossugar_trans"/>
</dbReference>